<protein>
    <recommendedName>
        <fullName evidence="1">Colicin D immunity protein domain-containing protein</fullName>
    </recommendedName>
</protein>
<sequence length="98" mass="11422">MSNAAVEYGLLLKKFLDGAISVDEFRVTYFDRFKNEGRLNEPLFNLLDELFGDVDSFTTDQELLDENPEFYLDEKGLREKVQNVANRLSVLIYFENSK</sequence>
<dbReference type="Gene3D" id="1.20.120.650">
    <property type="entry name" value="Colicin D"/>
    <property type="match status" value="1"/>
</dbReference>
<dbReference type="Pfam" id="PF09204">
    <property type="entry name" value="Colicin_immun"/>
    <property type="match status" value="1"/>
</dbReference>
<reference evidence="2 3" key="1">
    <citation type="submission" date="2019-04" db="EMBL/GenBank/DDBJ databases">
        <title>Azoarcus rhizosphaerae sp. nov. isolated from rhizosphere of Ficus religiosa.</title>
        <authorList>
            <person name="Lin S.-Y."/>
            <person name="Hameed A."/>
            <person name="Hsu Y.-H."/>
            <person name="Young C.-C."/>
        </authorList>
    </citation>
    <scope>NUCLEOTIDE SEQUENCE [LARGE SCALE GENOMIC DNA]</scope>
    <source>
        <strain evidence="2 3">CC-YHH848</strain>
    </source>
</reference>
<dbReference type="RefSeq" id="WP_136383859.1">
    <property type="nucleotide sequence ID" value="NZ_SSOD01000003.1"/>
</dbReference>
<evidence type="ECO:0000313" key="3">
    <source>
        <dbReference type="Proteomes" id="UP000307956"/>
    </source>
</evidence>
<proteinExistence type="predicted"/>
<dbReference type="AlphaFoldDB" id="A0A4S4AU42"/>
<organism evidence="2 3">
    <name type="scientific">Pseudothauera rhizosphaerae</name>
    <dbReference type="NCBI Taxonomy" id="2565932"/>
    <lineage>
        <taxon>Bacteria</taxon>
        <taxon>Pseudomonadati</taxon>
        <taxon>Pseudomonadota</taxon>
        <taxon>Betaproteobacteria</taxon>
        <taxon>Rhodocyclales</taxon>
        <taxon>Zoogloeaceae</taxon>
        <taxon>Pseudothauera</taxon>
    </lineage>
</organism>
<dbReference type="InterPro" id="IPR015287">
    <property type="entry name" value="Colicin_D_immunity_dom"/>
</dbReference>
<dbReference type="GO" id="GO:0030153">
    <property type="term" value="P:bacteriocin immunity"/>
    <property type="evidence" value="ECO:0007669"/>
    <property type="project" value="InterPro"/>
</dbReference>
<dbReference type="InterPro" id="IPR036471">
    <property type="entry name" value="Colicin_D_sf"/>
</dbReference>
<name>A0A4S4AU42_9RHOO</name>
<dbReference type="EMBL" id="SSOD01000003">
    <property type="protein sequence ID" value="THF63408.1"/>
    <property type="molecule type" value="Genomic_DNA"/>
</dbReference>
<comment type="caution">
    <text evidence="2">The sequence shown here is derived from an EMBL/GenBank/DDBJ whole genome shotgun (WGS) entry which is preliminary data.</text>
</comment>
<gene>
    <name evidence="2" type="ORF">E6O51_04950</name>
</gene>
<feature type="domain" description="Colicin D immunity protein" evidence="1">
    <location>
        <begin position="6"/>
        <end position="88"/>
    </location>
</feature>
<accession>A0A4S4AU42</accession>
<dbReference type="Proteomes" id="UP000307956">
    <property type="component" value="Unassembled WGS sequence"/>
</dbReference>
<evidence type="ECO:0000259" key="1">
    <source>
        <dbReference type="Pfam" id="PF09204"/>
    </source>
</evidence>
<keyword evidence="3" id="KW-1185">Reference proteome</keyword>
<evidence type="ECO:0000313" key="2">
    <source>
        <dbReference type="EMBL" id="THF63408.1"/>
    </source>
</evidence>
<dbReference type="GO" id="GO:0015643">
    <property type="term" value="F:toxic substance binding"/>
    <property type="evidence" value="ECO:0007669"/>
    <property type="project" value="InterPro"/>
</dbReference>
<dbReference type="OrthoDB" id="8781509at2"/>